<evidence type="ECO:0000256" key="1">
    <source>
        <dbReference type="SAM" id="MobiDB-lite"/>
    </source>
</evidence>
<accession>A0AAV4F4L8</accession>
<reference evidence="2 3" key="1">
    <citation type="journal article" date="2021" name="Elife">
        <title>Chloroplast acquisition without the gene transfer in kleptoplastic sea slugs, Plakobranchus ocellatus.</title>
        <authorList>
            <person name="Maeda T."/>
            <person name="Takahashi S."/>
            <person name="Yoshida T."/>
            <person name="Shimamura S."/>
            <person name="Takaki Y."/>
            <person name="Nagai Y."/>
            <person name="Toyoda A."/>
            <person name="Suzuki Y."/>
            <person name="Arimoto A."/>
            <person name="Ishii H."/>
            <person name="Satoh N."/>
            <person name="Nishiyama T."/>
            <person name="Hasebe M."/>
            <person name="Maruyama T."/>
            <person name="Minagawa J."/>
            <person name="Obokata J."/>
            <person name="Shigenobu S."/>
        </authorList>
    </citation>
    <scope>NUCLEOTIDE SEQUENCE [LARGE SCALE GENOMIC DNA]</scope>
</reference>
<proteinExistence type="predicted"/>
<organism evidence="2 3">
    <name type="scientific">Elysia marginata</name>
    <dbReference type="NCBI Taxonomy" id="1093978"/>
    <lineage>
        <taxon>Eukaryota</taxon>
        <taxon>Metazoa</taxon>
        <taxon>Spiralia</taxon>
        <taxon>Lophotrochozoa</taxon>
        <taxon>Mollusca</taxon>
        <taxon>Gastropoda</taxon>
        <taxon>Heterobranchia</taxon>
        <taxon>Euthyneura</taxon>
        <taxon>Panpulmonata</taxon>
        <taxon>Sacoglossa</taxon>
        <taxon>Placobranchoidea</taxon>
        <taxon>Plakobranchidae</taxon>
        <taxon>Elysia</taxon>
    </lineage>
</organism>
<feature type="compositionally biased region" description="Polar residues" evidence="1">
    <location>
        <begin position="1"/>
        <end position="12"/>
    </location>
</feature>
<sequence>MLGTLVMTSETEVSGALNQPEPSPMVMGRQEPCSQVLSPETVFKEAAYYSPWMIESAAQEGSEDLSSDFAALYHAGAASAGRKPALTRPSVVTSITAKEVGIDQPEYPTTTAPVLPHLCTEILHFSSAGTQHVKTSPWTID</sequence>
<gene>
    <name evidence="2" type="ORF">ElyMa_002018500</name>
</gene>
<dbReference type="AlphaFoldDB" id="A0AAV4F4L8"/>
<name>A0AAV4F4L8_9GAST</name>
<protein>
    <submittedName>
        <fullName evidence="2">Uncharacterized protein</fullName>
    </submittedName>
</protein>
<evidence type="ECO:0000313" key="2">
    <source>
        <dbReference type="EMBL" id="GFR68323.1"/>
    </source>
</evidence>
<feature type="region of interest" description="Disordered" evidence="1">
    <location>
        <begin position="1"/>
        <end position="29"/>
    </location>
</feature>
<keyword evidence="3" id="KW-1185">Reference proteome</keyword>
<comment type="caution">
    <text evidence="2">The sequence shown here is derived from an EMBL/GenBank/DDBJ whole genome shotgun (WGS) entry which is preliminary data.</text>
</comment>
<evidence type="ECO:0000313" key="3">
    <source>
        <dbReference type="Proteomes" id="UP000762676"/>
    </source>
</evidence>
<dbReference type="Proteomes" id="UP000762676">
    <property type="component" value="Unassembled WGS sequence"/>
</dbReference>
<dbReference type="EMBL" id="BMAT01004107">
    <property type="protein sequence ID" value="GFR68323.1"/>
    <property type="molecule type" value="Genomic_DNA"/>
</dbReference>